<dbReference type="AlphaFoldDB" id="A0A537LE94"/>
<dbReference type="Gene3D" id="3.30.450.90">
    <property type="match status" value="1"/>
</dbReference>
<reference evidence="5 6" key="1">
    <citation type="journal article" date="2019" name="Nat. Microbiol.">
        <title>Mediterranean grassland soil C-N compound turnover is dependent on rainfall and depth, and is mediated by genomically divergent microorganisms.</title>
        <authorList>
            <person name="Diamond S."/>
            <person name="Andeer P.F."/>
            <person name="Li Z."/>
            <person name="Crits-Christoph A."/>
            <person name="Burstein D."/>
            <person name="Anantharaman K."/>
            <person name="Lane K.R."/>
            <person name="Thomas B.C."/>
            <person name="Pan C."/>
            <person name="Northen T.R."/>
            <person name="Banfield J.F."/>
        </authorList>
    </citation>
    <scope>NUCLEOTIDE SEQUENCE [LARGE SCALE GENOMIC DNA]</scope>
    <source>
        <strain evidence="5">NP_4</strain>
    </source>
</reference>
<accession>A0A537LE94</accession>
<dbReference type="FunFam" id="3.40.50.300:FF:000398">
    <property type="entry name" value="Type IV pilus assembly ATPase PilB"/>
    <property type="match status" value="1"/>
</dbReference>
<dbReference type="InterPro" id="IPR001482">
    <property type="entry name" value="T2SS/T4SS_dom"/>
</dbReference>
<dbReference type="InterPro" id="IPR027417">
    <property type="entry name" value="P-loop_NTPase"/>
</dbReference>
<evidence type="ECO:0000256" key="2">
    <source>
        <dbReference type="ARBA" id="ARBA00022741"/>
    </source>
</evidence>
<dbReference type="FunFam" id="3.30.300.160:FF:000002">
    <property type="entry name" value="Type II secretion system protein E"/>
    <property type="match status" value="1"/>
</dbReference>
<evidence type="ECO:0000256" key="3">
    <source>
        <dbReference type="ARBA" id="ARBA00022840"/>
    </source>
</evidence>
<dbReference type="SUPFAM" id="SSF52540">
    <property type="entry name" value="P-loop containing nucleoside triphosphate hydrolases"/>
    <property type="match status" value="1"/>
</dbReference>
<proteinExistence type="inferred from homology"/>
<dbReference type="Gene3D" id="3.30.300.160">
    <property type="entry name" value="Type II secretion system, protein E, N-terminal domain"/>
    <property type="match status" value="1"/>
</dbReference>
<name>A0A537LE94_9BACT</name>
<evidence type="ECO:0000256" key="1">
    <source>
        <dbReference type="ARBA" id="ARBA00006611"/>
    </source>
</evidence>
<dbReference type="InterPro" id="IPR037257">
    <property type="entry name" value="T2SS_E_N_sf"/>
</dbReference>
<dbReference type="Pfam" id="PF05157">
    <property type="entry name" value="MshEN"/>
    <property type="match status" value="1"/>
</dbReference>
<gene>
    <name evidence="5" type="ORF">E6H01_01955</name>
</gene>
<evidence type="ECO:0000313" key="5">
    <source>
        <dbReference type="EMBL" id="TMJ06333.1"/>
    </source>
</evidence>
<keyword evidence="3" id="KW-0067">ATP-binding</keyword>
<dbReference type="CDD" id="cd01129">
    <property type="entry name" value="PulE-GspE-like"/>
    <property type="match status" value="1"/>
</dbReference>
<dbReference type="GO" id="GO:0005524">
    <property type="term" value="F:ATP binding"/>
    <property type="evidence" value="ECO:0007669"/>
    <property type="project" value="UniProtKB-KW"/>
</dbReference>
<dbReference type="InterPro" id="IPR007831">
    <property type="entry name" value="T2SS_GspE_N"/>
</dbReference>
<dbReference type="PROSITE" id="PS00662">
    <property type="entry name" value="T2SP_E"/>
    <property type="match status" value="1"/>
</dbReference>
<dbReference type="PANTHER" id="PTHR30258:SF2">
    <property type="entry name" value="COMG OPERON PROTEIN 1"/>
    <property type="match status" value="1"/>
</dbReference>
<dbReference type="GO" id="GO:0005886">
    <property type="term" value="C:plasma membrane"/>
    <property type="evidence" value="ECO:0007669"/>
    <property type="project" value="TreeGrafter"/>
</dbReference>
<organism evidence="5 6">
    <name type="scientific">Candidatus Segetimicrobium genomatis</name>
    <dbReference type="NCBI Taxonomy" id="2569760"/>
    <lineage>
        <taxon>Bacteria</taxon>
        <taxon>Bacillati</taxon>
        <taxon>Candidatus Sysuimicrobiota</taxon>
        <taxon>Candidatus Sysuimicrobiia</taxon>
        <taxon>Candidatus Sysuimicrobiales</taxon>
        <taxon>Candidatus Segetimicrobiaceae</taxon>
        <taxon>Candidatus Segetimicrobium</taxon>
    </lineage>
</organism>
<dbReference type="Proteomes" id="UP000319353">
    <property type="component" value="Unassembled WGS sequence"/>
</dbReference>
<dbReference type="FunFam" id="3.30.450.90:FF:000001">
    <property type="entry name" value="Type II secretion system ATPase GspE"/>
    <property type="match status" value="1"/>
</dbReference>
<dbReference type="EMBL" id="VBAL01000016">
    <property type="protein sequence ID" value="TMJ06333.1"/>
    <property type="molecule type" value="Genomic_DNA"/>
</dbReference>
<protein>
    <submittedName>
        <fullName evidence="5">Type II secretion system protein GspE</fullName>
    </submittedName>
</protein>
<evidence type="ECO:0000259" key="4">
    <source>
        <dbReference type="PROSITE" id="PS00662"/>
    </source>
</evidence>
<dbReference type="SUPFAM" id="SSF160246">
    <property type="entry name" value="EspE N-terminal domain-like"/>
    <property type="match status" value="1"/>
</dbReference>
<dbReference type="GO" id="GO:0016887">
    <property type="term" value="F:ATP hydrolysis activity"/>
    <property type="evidence" value="ECO:0007669"/>
    <property type="project" value="TreeGrafter"/>
</dbReference>
<feature type="domain" description="Bacterial type II secretion system protein E" evidence="4">
    <location>
        <begin position="389"/>
        <end position="403"/>
    </location>
</feature>
<dbReference type="InterPro" id="IPR003593">
    <property type="entry name" value="AAA+_ATPase"/>
</dbReference>
<dbReference type="Pfam" id="PF00437">
    <property type="entry name" value="T2SSE"/>
    <property type="match status" value="1"/>
</dbReference>
<dbReference type="PANTHER" id="PTHR30258">
    <property type="entry name" value="TYPE II SECRETION SYSTEM PROTEIN GSPE-RELATED"/>
    <property type="match status" value="1"/>
</dbReference>
<dbReference type="SMART" id="SM00382">
    <property type="entry name" value="AAA"/>
    <property type="match status" value="1"/>
</dbReference>
<keyword evidence="2" id="KW-0547">Nucleotide-binding</keyword>
<dbReference type="Gene3D" id="3.40.50.300">
    <property type="entry name" value="P-loop containing nucleotide triphosphate hydrolases"/>
    <property type="match status" value="1"/>
</dbReference>
<comment type="caution">
    <text evidence="5">The sequence shown here is derived from an EMBL/GenBank/DDBJ whole genome shotgun (WGS) entry which is preliminary data.</text>
</comment>
<sequence length="577" mass="62372">MSTSSGAPGGGSVAKVQRKRIGDILVETGVISAQQLTEALARQRRTRERLGRILVEQKVATEKQIAQALAAQLDLPLVNLASARIDPKAVKLIPEALARKRRVLPLVLEGDHLVIAMADPLDVYAVDDVGIAAHRPVKAVVAVESEVEAGIARAYGMGAAAQAVLVDVEEEAPVQAPAEEAEGVDDAPVVRLVNLILTQALKDRASDIHVEPEEEDLRVRYRIDGAMQTVMTLPKNVQPALTSRVKVLARLNIAERRLPQDGAFELALDDRRIDFRVSTLPTLHGERLALRLLDKTHGLLSLEQLGLEARARRRYESLIKQPYGIILVTGPTGSGKTTTLVSTLALLNSADKNIITIEDPVEYQLPGVSHIQVNTRSGLTFAAGLRSIVRQNPDIVMVGEIRDVESAEIAIHASLTGHLVLTTLHTNDAPSALTRLGDMGIEPYLTASAVIGVASQRLVRLLCPNCKQVAPIPKDIVTWLQSVVKDPLPPAEFRRSAGCAQCRHTGYQGRSGIFEVLVMTEPLRKRVLAHASAVDLGDVARGEGMTAMRADGMLKAMQGVTTVEEVLRVTRIEEPSL</sequence>
<evidence type="ECO:0000313" key="6">
    <source>
        <dbReference type="Proteomes" id="UP000319353"/>
    </source>
</evidence>
<comment type="similarity">
    <text evidence="1">Belongs to the GSP E family.</text>
</comment>